<dbReference type="EMBL" id="JPKZ01000254">
    <property type="protein sequence ID" value="KHN88309.1"/>
    <property type="molecule type" value="Genomic_DNA"/>
</dbReference>
<name>A0A0B2W3S2_TOXCA</name>
<organism evidence="1 2">
    <name type="scientific">Toxocara canis</name>
    <name type="common">Canine roundworm</name>
    <dbReference type="NCBI Taxonomy" id="6265"/>
    <lineage>
        <taxon>Eukaryota</taxon>
        <taxon>Metazoa</taxon>
        <taxon>Ecdysozoa</taxon>
        <taxon>Nematoda</taxon>
        <taxon>Chromadorea</taxon>
        <taxon>Rhabditida</taxon>
        <taxon>Spirurina</taxon>
        <taxon>Ascaridomorpha</taxon>
        <taxon>Ascaridoidea</taxon>
        <taxon>Toxocaridae</taxon>
        <taxon>Toxocara</taxon>
    </lineage>
</organism>
<gene>
    <name evidence="1" type="ORF">Tcan_11023</name>
</gene>
<dbReference type="AlphaFoldDB" id="A0A0B2W3S2"/>
<protein>
    <submittedName>
        <fullName evidence="1">Uncharacterized protein</fullName>
    </submittedName>
</protein>
<sequence length="82" mass="9101">MALLGCGELRIATDGKITSCIDGEDDEIDEITVVQGIQGSLYTSKESDKSAVTGLFSSLRYMLLRLRSYWETTVIRRIKLGL</sequence>
<reference evidence="1 2" key="1">
    <citation type="submission" date="2014-11" db="EMBL/GenBank/DDBJ databases">
        <title>Genetic blueprint of the zoonotic pathogen Toxocara canis.</title>
        <authorList>
            <person name="Zhu X.-Q."/>
            <person name="Korhonen P.K."/>
            <person name="Cai H."/>
            <person name="Young N.D."/>
            <person name="Nejsum P."/>
            <person name="von Samson-Himmelstjerna G."/>
            <person name="Boag P.R."/>
            <person name="Tan P."/>
            <person name="Li Q."/>
            <person name="Min J."/>
            <person name="Yang Y."/>
            <person name="Wang X."/>
            <person name="Fang X."/>
            <person name="Hall R.S."/>
            <person name="Hofmann A."/>
            <person name="Sternberg P.W."/>
            <person name="Jex A.R."/>
            <person name="Gasser R.B."/>
        </authorList>
    </citation>
    <scope>NUCLEOTIDE SEQUENCE [LARGE SCALE GENOMIC DNA]</scope>
    <source>
        <strain evidence="1">PN_DK_2014</strain>
    </source>
</reference>
<dbReference type="Proteomes" id="UP000031036">
    <property type="component" value="Unassembled WGS sequence"/>
</dbReference>
<proteinExistence type="predicted"/>
<evidence type="ECO:0000313" key="1">
    <source>
        <dbReference type="EMBL" id="KHN88309.1"/>
    </source>
</evidence>
<keyword evidence="2" id="KW-1185">Reference proteome</keyword>
<evidence type="ECO:0000313" key="2">
    <source>
        <dbReference type="Proteomes" id="UP000031036"/>
    </source>
</evidence>
<comment type="caution">
    <text evidence="1">The sequence shown here is derived from an EMBL/GenBank/DDBJ whole genome shotgun (WGS) entry which is preliminary data.</text>
</comment>
<accession>A0A0B2W3S2</accession>